<protein>
    <submittedName>
        <fullName evidence="2">Uncharacterized protein</fullName>
    </submittedName>
</protein>
<evidence type="ECO:0000313" key="3">
    <source>
        <dbReference type="Proteomes" id="UP001148184"/>
    </source>
</evidence>
<name>A0ABT5P9Z3_9PSED</name>
<comment type="caution">
    <text evidence="2">The sequence shown here is derived from an EMBL/GenBank/DDBJ whole genome shotgun (WGS) entry which is preliminary data.</text>
</comment>
<organism evidence="2 3">
    <name type="scientific">Pseudomonas rubra</name>
    <dbReference type="NCBI Taxonomy" id="2942627"/>
    <lineage>
        <taxon>Bacteria</taxon>
        <taxon>Pseudomonadati</taxon>
        <taxon>Pseudomonadota</taxon>
        <taxon>Gammaproteobacteria</taxon>
        <taxon>Pseudomonadales</taxon>
        <taxon>Pseudomonadaceae</taxon>
        <taxon>Pseudomonas</taxon>
    </lineage>
</organism>
<accession>A0ABT5P9Z3</accession>
<dbReference type="EMBL" id="JAMDGZ010000032">
    <property type="protein sequence ID" value="MDD1015006.1"/>
    <property type="molecule type" value="Genomic_DNA"/>
</dbReference>
<dbReference type="RefSeq" id="WP_273893716.1">
    <property type="nucleotide sequence ID" value="NZ_JAMDGP010000016.1"/>
</dbReference>
<gene>
    <name evidence="2" type="ORF">M5G17_15160</name>
</gene>
<feature type="compositionally biased region" description="Basic residues" evidence="1">
    <location>
        <begin position="1"/>
        <end position="20"/>
    </location>
</feature>
<keyword evidence="3" id="KW-1185">Reference proteome</keyword>
<evidence type="ECO:0000256" key="1">
    <source>
        <dbReference type="SAM" id="MobiDB-lite"/>
    </source>
</evidence>
<feature type="region of interest" description="Disordered" evidence="1">
    <location>
        <begin position="1"/>
        <end position="21"/>
    </location>
</feature>
<sequence length="64" mass="7779">MERTRAWRRSQARKNGRSKAVHPLQFKPQKNWKLLYTRGDKLIRARQLGMNYPIRSTRQLLDQE</sequence>
<proteinExistence type="predicted"/>
<dbReference type="Proteomes" id="UP001148184">
    <property type="component" value="Unassembled WGS sequence"/>
</dbReference>
<reference evidence="2 3" key="1">
    <citation type="submission" date="2022-05" db="EMBL/GenBank/DDBJ databases">
        <title>Novel Pseudomonas spp. Isolated from a Rainbow Trout Aquaculture Facility.</title>
        <authorList>
            <person name="Testerman T."/>
            <person name="Graf J."/>
        </authorList>
    </citation>
    <scope>NUCLEOTIDE SEQUENCE [LARGE SCALE GENOMIC DNA]</scope>
    <source>
        <strain evidence="2 3">ID1025</strain>
    </source>
</reference>
<evidence type="ECO:0000313" key="2">
    <source>
        <dbReference type="EMBL" id="MDD1015006.1"/>
    </source>
</evidence>